<evidence type="ECO:0000313" key="3">
    <source>
        <dbReference type="Proteomes" id="UP000041254"/>
    </source>
</evidence>
<dbReference type="VEuPathDB" id="CryptoDB:Vbra_6731"/>
<dbReference type="InParanoid" id="A0A0G4E8Z6"/>
<feature type="compositionally biased region" description="Polar residues" evidence="1">
    <location>
        <begin position="1"/>
        <end position="11"/>
    </location>
</feature>
<accession>A0A0G4E8Z6</accession>
<dbReference type="EMBL" id="CDMY01000040">
    <property type="protein sequence ID" value="CEL91993.1"/>
    <property type="molecule type" value="Genomic_DNA"/>
</dbReference>
<evidence type="ECO:0000313" key="2">
    <source>
        <dbReference type="EMBL" id="CEL91993.1"/>
    </source>
</evidence>
<protein>
    <submittedName>
        <fullName evidence="2">Uncharacterized protein</fullName>
    </submittedName>
</protein>
<dbReference type="AlphaFoldDB" id="A0A0G4E8Z6"/>
<name>A0A0G4E8Z6_VITBC</name>
<dbReference type="Proteomes" id="UP000041254">
    <property type="component" value="Unassembled WGS sequence"/>
</dbReference>
<organism evidence="2 3">
    <name type="scientific">Vitrella brassicaformis (strain CCMP3155)</name>
    <dbReference type="NCBI Taxonomy" id="1169540"/>
    <lineage>
        <taxon>Eukaryota</taxon>
        <taxon>Sar</taxon>
        <taxon>Alveolata</taxon>
        <taxon>Colpodellida</taxon>
        <taxon>Vitrellaceae</taxon>
        <taxon>Vitrella</taxon>
    </lineage>
</organism>
<proteinExistence type="predicted"/>
<feature type="region of interest" description="Disordered" evidence="1">
    <location>
        <begin position="1"/>
        <end position="37"/>
    </location>
</feature>
<sequence length="316" mass="34927">MQQHELSSVADSTVMPSAPPPPSTTMLSSNDSSAPSDVDLIVGGSPMTLSSSVVAHLRSQFPSSCLTLMLSDIWSDHCKKDDQGRILLPHYDADSFALIVKRLERESLERHLAEVGPSAIPVDLRAEYVRLSDMLGLPVPEKKQQRFPLELRRMTGSGTWDADAGELTTEGDAYLKFSINTGDQPLAFCVEASSVGEVHKGCAEATISIQVRGRVAWEIIRGFDARPSPHEGHNNQIACYRFDTYRVGIGVGRVEQGPGGPKMLFHLWRDWARWHVTGKTHVRVHCSAFGLWKKVRTRFTFTHGDSLEACVKAIHP</sequence>
<gene>
    <name evidence="2" type="ORF">Vbra_6731</name>
</gene>
<evidence type="ECO:0000256" key="1">
    <source>
        <dbReference type="SAM" id="MobiDB-lite"/>
    </source>
</evidence>
<reference evidence="2 3" key="1">
    <citation type="submission" date="2014-11" db="EMBL/GenBank/DDBJ databases">
        <authorList>
            <person name="Zhu J."/>
            <person name="Qi W."/>
            <person name="Song R."/>
        </authorList>
    </citation>
    <scope>NUCLEOTIDE SEQUENCE [LARGE SCALE GENOMIC DNA]</scope>
</reference>
<keyword evidence="3" id="KW-1185">Reference proteome</keyword>